<gene>
    <name evidence="2" type="ORF">SAMN05216251_12271</name>
</gene>
<dbReference type="EMBL" id="FONG01000022">
    <property type="protein sequence ID" value="SFF63902.1"/>
    <property type="molecule type" value="Genomic_DNA"/>
</dbReference>
<evidence type="ECO:0008006" key="4">
    <source>
        <dbReference type="Google" id="ProtNLM"/>
    </source>
</evidence>
<dbReference type="Proteomes" id="UP000199323">
    <property type="component" value="Unassembled WGS sequence"/>
</dbReference>
<evidence type="ECO:0000313" key="2">
    <source>
        <dbReference type="EMBL" id="SFF63902.1"/>
    </source>
</evidence>
<evidence type="ECO:0000313" key="3">
    <source>
        <dbReference type="Proteomes" id="UP000199323"/>
    </source>
</evidence>
<dbReference type="AlphaFoldDB" id="A0A1I2K9W3"/>
<name>A0A1I2K9W3_9ACTN</name>
<accession>A0A1I2K9W3</accession>
<reference evidence="2 3" key="1">
    <citation type="submission" date="2016-10" db="EMBL/GenBank/DDBJ databases">
        <authorList>
            <person name="de Groot N.N."/>
        </authorList>
    </citation>
    <scope>NUCLEOTIDE SEQUENCE [LARGE SCALE GENOMIC DNA]</scope>
    <source>
        <strain evidence="2 3">CGMCC 4.3510</strain>
    </source>
</reference>
<dbReference type="STRING" id="380248.SAMN05216251_12271"/>
<feature type="coiled-coil region" evidence="1">
    <location>
        <begin position="62"/>
        <end position="89"/>
    </location>
</feature>
<protein>
    <recommendedName>
        <fullName evidence="4">Secreted protein</fullName>
    </recommendedName>
</protein>
<sequence>MNRRLATVGTGALLLTASVLVSCDNVGRALDCAKTAASIAGDVQDLQNSATNIGQVSDADRRHDTRAALDKVQRDLKNLNTDNAKVSKAVDDLDTAVRNARTAADDGRTPDLTPIGTAASHLTVTCAHG</sequence>
<dbReference type="OrthoDB" id="3870331at2"/>
<keyword evidence="1" id="KW-0175">Coiled coil</keyword>
<evidence type="ECO:0000256" key="1">
    <source>
        <dbReference type="SAM" id="Coils"/>
    </source>
</evidence>
<keyword evidence="3" id="KW-1185">Reference proteome</keyword>
<proteinExistence type="predicted"/>
<dbReference type="PROSITE" id="PS51257">
    <property type="entry name" value="PROKAR_LIPOPROTEIN"/>
    <property type="match status" value="1"/>
</dbReference>
<organism evidence="2 3">
    <name type="scientific">Actinacidiphila alni</name>
    <dbReference type="NCBI Taxonomy" id="380248"/>
    <lineage>
        <taxon>Bacteria</taxon>
        <taxon>Bacillati</taxon>
        <taxon>Actinomycetota</taxon>
        <taxon>Actinomycetes</taxon>
        <taxon>Kitasatosporales</taxon>
        <taxon>Streptomycetaceae</taxon>
        <taxon>Actinacidiphila</taxon>
    </lineage>
</organism>
<dbReference type="RefSeq" id="WP_093716686.1">
    <property type="nucleotide sequence ID" value="NZ_FONG01000022.1"/>
</dbReference>